<gene>
    <name evidence="2" type="ORF">GJ700_09300</name>
</gene>
<proteinExistence type="predicted"/>
<dbReference type="RefSeq" id="WP_154372961.1">
    <property type="nucleotide sequence ID" value="NZ_WKJJ01000005.1"/>
</dbReference>
<accession>A0A7X2IL46</accession>
<protein>
    <submittedName>
        <fullName evidence="2">DUF349 domain-containing protein</fullName>
    </submittedName>
</protein>
<dbReference type="AlphaFoldDB" id="A0A7X2IL46"/>
<reference evidence="2 3" key="1">
    <citation type="submission" date="2019-11" db="EMBL/GenBank/DDBJ databases">
        <title>Novel species isolated from a subtropical stream in China.</title>
        <authorList>
            <person name="Lu H."/>
        </authorList>
    </citation>
    <scope>NUCLEOTIDE SEQUENCE [LARGE SCALE GENOMIC DNA]</scope>
    <source>
        <strain evidence="2 3">FT92W</strain>
    </source>
</reference>
<feature type="compositionally biased region" description="Basic and acidic residues" evidence="1">
    <location>
        <begin position="1"/>
        <end position="14"/>
    </location>
</feature>
<evidence type="ECO:0000313" key="3">
    <source>
        <dbReference type="Proteomes" id="UP000446768"/>
    </source>
</evidence>
<evidence type="ECO:0000256" key="1">
    <source>
        <dbReference type="SAM" id="MobiDB-lite"/>
    </source>
</evidence>
<dbReference type="InterPro" id="IPR007139">
    <property type="entry name" value="DUF349"/>
</dbReference>
<dbReference type="EMBL" id="WKJJ01000005">
    <property type="protein sequence ID" value="MRV71914.1"/>
    <property type="molecule type" value="Genomic_DNA"/>
</dbReference>
<feature type="region of interest" description="Disordered" evidence="1">
    <location>
        <begin position="1"/>
        <end position="34"/>
    </location>
</feature>
<sequence>MFEFLFKRPGDKPSDQQANPEQAAASAAAAAQAEQTAARRAAQLERAKALGDDEAGAVDLILQSEFADVRLAAAEHVHNQAQLEKVQQAMRNTDRRVAKLVQGRLDALRHQQAEQRQAEATIASARKLLQDEKLNPNQVAELDRLWKVIAAGPALAEEFGTVRAALGKRLEEQMALQRAALDALAAVRRIAAGQLPDGATADAVPALLDALAADHAIRVASPEKESLPRHLLTDFDTALAAARAGQEAVSARRAALAGWQAQDVAALNADEMKRGWQALPKVADAAVAAALQQEFDALLASVPAPVRVKEEAHPQKAQKEHKEPKEHKDQPHAAKADARKESPAAQEANREANRHFMSIVDQMEEALSQGQLHIAADHDKVLKETKTGRLSTAQADRLAHIRAELKRLGDWARWGGNVSREELVKAVEELPAQKLSMPELAKKVGSMRERWKALDSVSGAAPKSLWERFDTACTTAYAPAAAHFKHLADERHTNAARAEVMISEVEKMAAELAGEEPNFKGLAAAAQRLRQAWGRLGAIDRKEKKKLDTAFDKAMAMMMGPLEEQRRIEVARREQLIAETEKLNPTDRHTLDTVRHLQEQWQEFARALPLDRKQEQALWQRFRGACDAIFAARKESAHAADHERKAHLHVREDICAQLENAVFTGDDKAQMAAITKALRDAAQAWHASGHVPRASEAKIDGRYKAAIAAVQAQADAIRKRAGAAQANALRDKLRLTQALETAITADEAIDGDDWEGRWKALPALPAEYERALHGRFAAGIAAAADAAKRSAYAARLEQARATLLSEVLRLEIVAGVDSGAEFARDRLKMQVEVLQSSLKSGQKPLTQAAQFLQLCAMPALADARTASRIEQLFRRIGADAK</sequence>
<name>A0A7X2IL46_9BURK</name>
<dbReference type="Proteomes" id="UP000446768">
    <property type="component" value="Unassembled WGS sequence"/>
</dbReference>
<dbReference type="Pfam" id="PF03993">
    <property type="entry name" value="DUF349"/>
    <property type="match status" value="2"/>
</dbReference>
<organism evidence="2 3">
    <name type="scientific">Pseudoduganella rivuli</name>
    <dbReference type="NCBI Taxonomy" id="2666085"/>
    <lineage>
        <taxon>Bacteria</taxon>
        <taxon>Pseudomonadati</taxon>
        <taxon>Pseudomonadota</taxon>
        <taxon>Betaproteobacteria</taxon>
        <taxon>Burkholderiales</taxon>
        <taxon>Oxalobacteraceae</taxon>
        <taxon>Telluria group</taxon>
        <taxon>Pseudoduganella</taxon>
    </lineage>
</organism>
<keyword evidence="3" id="KW-1185">Reference proteome</keyword>
<comment type="caution">
    <text evidence="2">The sequence shown here is derived from an EMBL/GenBank/DDBJ whole genome shotgun (WGS) entry which is preliminary data.</text>
</comment>
<feature type="region of interest" description="Disordered" evidence="1">
    <location>
        <begin position="308"/>
        <end position="349"/>
    </location>
</feature>
<feature type="compositionally biased region" description="Low complexity" evidence="1">
    <location>
        <begin position="16"/>
        <end position="34"/>
    </location>
</feature>
<evidence type="ECO:0000313" key="2">
    <source>
        <dbReference type="EMBL" id="MRV71914.1"/>
    </source>
</evidence>